<dbReference type="InterPro" id="IPR009683">
    <property type="entry name" value="Extensin-like_C"/>
</dbReference>
<comment type="caution">
    <text evidence="3">The sequence shown here is derived from an EMBL/GenBank/DDBJ whole genome shotgun (WGS) entry which is preliminary data.</text>
</comment>
<feature type="domain" description="Extensin-like C-terminal" evidence="2">
    <location>
        <begin position="176"/>
        <end position="328"/>
    </location>
</feature>
<name>A0A444MFV6_9RHOB</name>
<proteinExistence type="predicted"/>
<evidence type="ECO:0000256" key="1">
    <source>
        <dbReference type="SAM" id="MobiDB-lite"/>
    </source>
</evidence>
<keyword evidence="4" id="KW-1185">Reference proteome</keyword>
<evidence type="ECO:0000259" key="2">
    <source>
        <dbReference type="Pfam" id="PF06904"/>
    </source>
</evidence>
<accession>A0A444MFV6</accession>
<feature type="region of interest" description="Disordered" evidence="1">
    <location>
        <begin position="36"/>
        <end position="74"/>
    </location>
</feature>
<feature type="region of interest" description="Disordered" evidence="1">
    <location>
        <begin position="1"/>
        <end position="21"/>
    </location>
</feature>
<dbReference type="OrthoDB" id="9809788at2"/>
<dbReference type="AlphaFoldDB" id="A0A444MFV6"/>
<reference evidence="3 4" key="1">
    <citation type="journal article" date="2015" name="Int. J. Syst. Evol. Microbiol.">
        <title>Gemmobacter intermedius sp. nov., isolated from a white stork (Ciconia ciconia).</title>
        <authorList>
            <person name="Kampfer P."/>
            <person name="Jerzak L."/>
            <person name="Wilharm G."/>
            <person name="Golke J."/>
            <person name="Busse H.J."/>
            <person name="Glaeser S.P."/>
        </authorList>
    </citation>
    <scope>NUCLEOTIDE SEQUENCE [LARGE SCALE GENOMIC DNA]</scope>
    <source>
        <strain evidence="3 4">119/4</strain>
    </source>
</reference>
<gene>
    <name evidence="3" type="ORF">EP867_03120</name>
</gene>
<dbReference type="EMBL" id="SBLC01000003">
    <property type="protein sequence ID" value="RWY44437.1"/>
    <property type="molecule type" value="Genomic_DNA"/>
</dbReference>
<dbReference type="Pfam" id="PF06904">
    <property type="entry name" value="Extensin-like_C"/>
    <property type="match status" value="1"/>
</dbReference>
<sequence length="328" mass="33164">MTLGPAAALPSQGAGGSLAPAQTLRPAARAIATQAVSPDVAAETGVPERAESASLVPAEALRPRARPETPPAATVVAAAPTTPIALYPALRPEARPAGVIVPRQAQVAPAPVLLPGARTQGRGAALHNPNDNSGQLVPAAVVRPAPGIGAGITGTRGAVCGVPGIIGETISPIAGRVNGCGIANPVKITSVNGVRLSQAATMDCDTARALNTWVQRGLKPAFGATNGGVTGLQIAGSYVCRTRNHRAGAKISEHGRGRAVDISGISFANGTSLSILRDYKGRQGAPIRAAHRAACGIFGTTLGPGSDGMHEDHLHFDTARHRKGSYCR</sequence>
<organism evidence="3 4">
    <name type="scientific">Falsigemmobacter intermedius</name>
    <dbReference type="NCBI Taxonomy" id="1553448"/>
    <lineage>
        <taxon>Bacteria</taxon>
        <taxon>Pseudomonadati</taxon>
        <taxon>Pseudomonadota</taxon>
        <taxon>Alphaproteobacteria</taxon>
        <taxon>Rhodobacterales</taxon>
        <taxon>Paracoccaceae</taxon>
        <taxon>Falsigemmobacter</taxon>
    </lineage>
</organism>
<dbReference type="Proteomes" id="UP000287168">
    <property type="component" value="Unassembled WGS sequence"/>
</dbReference>
<evidence type="ECO:0000313" key="4">
    <source>
        <dbReference type="Proteomes" id="UP000287168"/>
    </source>
</evidence>
<evidence type="ECO:0000313" key="3">
    <source>
        <dbReference type="EMBL" id="RWY44437.1"/>
    </source>
</evidence>
<protein>
    <submittedName>
        <fullName evidence="3">Extensin family protein</fullName>
    </submittedName>
</protein>